<keyword evidence="1" id="KW-0472">Membrane</keyword>
<feature type="transmembrane region" description="Helical" evidence="1">
    <location>
        <begin position="64"/>
        <end position="85"/>
    </location>
</feature>
<reference evidence="2 3" key="1">
    <citation type="submission" date="2021-03" db="EMBL/GenBank/DDBJ databases">
        <title>Genomic Encyclopedia of Type Strains, Phase IV (KMG-IV): sequencing the most valuable type-strain genomes for metagenomic binning, comparative biology and taxonomic classification.</title>
        <authorList>
            <person name="Goeker M."/>
        </authorList>
    </citation>
    <scope>NUCLEOTIDE SEQUENCE [LARGE SCALE GENOMIC DNA]</scope>
    <source>
        <strain evidence="2 3">DSM 27138</strain>
    </source>
</reference>
<feature type="transmembrane region" description="Helical" evidence="1">
    <location>
        <begin position="194"/>
        <end position="214"/>
    </location>
</feature>
<dbReference type="EMBL" id="JAGGLG010000022">
    <property type="protein sequence ID" value="MBP2019121.1"/>
    <property type="molecule type" value="Genomic_DNA"/>
</dbReference>
<evidence type="ECO:0008006" key="4">
    <source>
        <dbReference type="Google" id="ProtNLM"/>
    </source>
</evidence>
<accession>A0ABS4JUA0</accession>
<name>A0ABS4JUA0_9FIRM</name>
<dbReference type="RefSeq" id="WP_209467235.1">
    <property type="nucleotide sequence ID" value="NZ_JAGGLG010000022.1"/>
</dbReference>
<evidence type="ECO:0000313" key="3">
    <source>
        <dbReference type="Proteomes" id="UP001519289"/>
    </source>
</evidence>
<dbReference type="Proteomes" id="UP001519289">
    <property type="component" value="Unassembled WGS sequence"/>
</dbReference>
<keyword evidence="1" id="KW-0812">Transmembrane</keyword>
<protein>
    <recommendedName>
        <fullName evidence="4">DUF4203 domain-containing protein</fullName>
    </recommendedName>
</protein>
<proteinExistence type="predicted"/>
<evidence type="ECO:0000313" key="2">
    <source>
        <dbReference type="EMBL" id="MBP2019121.1"/>
    </source>
</evidence>
<feature type="transmembrane region" description="Helical" evidence="1">
    <location>
        <begin position="6"/>
        <end position="28"/>
    </location>
</feature>
<keyword evidence="1" id="KW-1133">Transmembrane helix</keyword>
<feature type="transmembrane region" description="Helical" evidence="1">
    <location>
        <begin position="127"/>
        <end position="147"/>
    </location>
</feature>
<sequence>MGGGGGGFLQYMDSMAMAFGFLLFLWVLHHACGRYIRLHHGAFLGGSMVATVVVFLVGRKAELALDPFVGTMTLLAAVLLAGGFLAMADVRRRITPYFMAFCMVGVLGYALAAHYGNVTAQIWQMPLFWATVIPSAAALLALPVWLMTSRGDGIHALWVPLGTILLCVAGYYMVGTTNQTIAIPAENAAPLINTLLAAGFFCLLLGFLLVRRWLDAEKAEE</sequence>
<feature type="transmembrane region" description="Helical" evidence="1">
    <location>
        <begin position="154"/>
        <end position="174"/>
    </location>
</feature>
<evidence type="ECO:0000256" key="1">
    <source>
        <dbReference type="SAM" id="Phobius"/>
    </source>
</evidence>
<feature type="transmembrane region" description="Helical" evidence="1">
    <location>
        <begin position="97"/>
        <end position="115"/>
    </location>
</feature>
<comment type="caution">
    <text evidence="2">The sequence shown here is derived from an EMBL/GenBank/DDBJ whole genome shotgun (WGS) entry which is preliminary data.</text>
</comment>
<gene>
    <name evidence="2" type="ORF">J2Z79_002538</name>
</gene>
<keyword evidence="3" id="KW-1185">Reference proteome</keyword>
<organism evidence="2 3">
    <name type="scientific">Symbiobacterium terraclitae</name>
    <dbReference type="NCBI Taxonomy" id="557451"/>
    <lineage>
        <taxon>Bacteria</taxon>
        <taxon>Bacillati</taxon>
        <taxon>Bacillota</taxon>
        <taxon>Clostridia</taxon>
        <taxon>Eubacteriales</taxon>
        <taxon>Symbiobacteriaceae</taxon>
        <taxon>Symbiobacterium</taxon>
    </lineage>
</organism>
<feature type="transmembrane region" description="Helical" evidence="1">
    <location>
        <begin position="40"/>
        <end position="58"/>
    </location>
</feature>